<dbReference type="PANTHER" id="PTHR35357">
    <property type="entry name" value="OS02G0537100 PROTEIN"/>
    <property type="match status" value="1"/>
</dbReference>
<name>A0A5A7RB55_STRAF</name>
<evidence type="ECO:0000256" key="1">
    <source>
        <dbReference type="ARBA" id="ARBA00022729"/>
    </source>
</evidence>
<reference evidence="7" key="1">
    <citation type="journal article" date="2019" name="Curr. Biol.">
        <title>Genome Sequence of Striga asiatica Provides Insight into the Evolution of Plant Parasitism.</title>
        <authorList>
            <person name="Yoshida S."/>
            <person name="Kim S."/>
            <person name="Wafula E.K."/>
            <person name="Tanskanen J."/>
            <person name="Kim Y.M."/>
            <person name="Honaas L."/>
            <person name="Yang Z."/>
            <person name="Spallek T."/>
            <person name="Conn C.E."/>
            <person name="Ichihashi Y."/>
            <person name="Cheong K."/>
            <person name="Cui S."/>
            <person name="Der J.P."/>
            <person name="Gundlach H."/>
            <person name="Jiao Y."/>
            <person name="Hori C."/>
            <person name="Ishida J.K."/>
            <person name="Kasahara H."/>
            <person name="Kiba T."/>
            <person name="Kim M.S."/>
            <person name="Koo N."/>
            <person name="Laohavisit A."/>
            <person name="Lee Y.H."/>
            <person name="Lumba S."/>
            <person name="McCourt P."/>
            <person name="Mortimer J.C."/>
            <person name="Mutuku J.M."/>
            <person name="Nomura T."/>
            <person name="Sasaki-Sekimoto Y."/>
            <person name="Seto Y."/>
            <person name="Wang Y."/>
            <person name="Wakatake T."/>
            <person name="Sakakibara H."/>
            <person name="Demura T."/>
            <person name="Yamaguchi S."/>
            <person name="Yoneyama K."/>
            <person name="Manabe R.I."/>
            <person name="Nelson D.C."/>
            <person name="Schulman A.H."/>
            <person name="Timko M.P."/>
            <person name="dePamphilis C.W."/>
            <person name="Choi D."/>
            <person name="Shirasu K."/>
        </authorList>
    </citation>
    <scope>NUCLEOTIDE SEQUENCE [LARGE SCALE GENOMIC DNA]</scope>
    <source>
        <strain evidence="7">cv. UVA1</strain>
    </source>
</reference>
<dbReference type="NCBIfam" id="TIGR01614">
    <property type="entry name" value="PME_inhib"/>
    <property type="match status" value="1"/>
</dbReference>
<organism evidence="6 7">
    <name type="scientific">Striga asiatica</name>
    <name type="common">Asiatic witchweed</name>
    <name type="synonym">Buchnera asiatica</name>
    <dbReference type="NCBI Taxonomy" id="4170"/>
    <lineage>
        <taxon>Eukaryota</taxon>
        <taxon>Viridiplantae</taxon>
        <taxon>Streptophyta</taxon>
        <taxon>Embryophyta</taxon>
        <taxon>Tracheophyta</taxon>
        <taxon>Spermatophyta</taxon>
        <taxon>Magnoliopsida</taxon>
        <taxon>eudicotyledons</taxon>
        <taxon>Gunneridae</taxon>
        <taxon>Pentapetalae</taxon>
        <taxon>asterids</taxon>
        <taxon>lamiids</taxon>
        <taxon>Lamiales</taxon>
        <taxon>Orobanchaceae</taxon>
        <taxon>Buchnereae</taxon>
        <taxon>Striga</taxon>
    </lineage>
</organism>
<gene>
    <name evidence="6" type="ORF">STAS_32153</name>
</gene>
<proteinExistence type="inferred from homology"/>
<dbReference type="GO" id="GO:0004857">
    <property type="term" value="F:enzyme inhibitor activity"/>
    <property type="evidence" value="ECO:0007669"/>
    <property type="project" value="InterPro"/>
</dbReference>
<dbReference type="Gene3D" id="1.20.140.40">
    <property type="entry name" value="Invertase/pectin methylesterase inhibitor family protein"/>
    <property type="match status" value="1"/>
</dbReference>
<keyword evidence="2" id="KW-1015">Disulfide bond</keyword>
<comment type="similarity">
    <text evidence="3">Belongs to the PMEI family.</text>
</comment>
<dbReference type="OrthoDB" id="1915198at2759"/>
<dbReference type="SUPFAM" id="SSF101148">
    <property type="entry name" value="Plant invertase/pectin methylesterase inhibitor"/>
    <property type="match status" value="1"/>
</dbReference>
<comment type="caution">
    <text evidence="6">The sequence shown here is derived from an EMBL/GenBank/DDBJ whole genome shotgun (WGS) entry which is preliminary data.</text>
</comment>
<dbReference type="GO" id="GO:0005576">
    <property type="term" value="C:extracellular region"/>
    <property type="evidence" value="ECO:0007669"/>
    <property type="project" value="UniProtKB-ARBA"/>
</dbReference>
<evidence type="ECO:0000256" key="4">
    <source>
        <dbReference type="SAM" id="SignalP"/>
    </source>
</evidence>
<dbReference type="SMART" id="SM00856">
    <property type="entry name" value="PMEI"/>
    <property type="match status" value="1"/>
</dbReference>
<evidence type="ECO:0000259" key="5">
    <source>
        <dbReference type="SMART" id="SM00856"/>
    </source>
</evidence>
<dbReference type="PANTHER" id="PTHR35357:SF17">
    <property type="entry name" value="PECTINESTERASE INHIBITOR 12"/>
    <property type="match status" value="1"/>
</dbReference>
<evidence type="ECO:0000256" key="3">
    <source>
        <dbReference type="ARBA" id="ARBA00038471"/>
    </source>
</evidence>
<dbReference type="Pfam" id="PF04043">
    <property type="entry name" value="PMEI"/>
    <property type="match status" value="1"/>
</dbReference>
<feature type="chain" id="PRO_5022908868" evidence="4">
    <location>
        <begin position="22"/>
        <end position="183"/>
    </location>
</feature>
<accession>A0A5A7RB55</accession>
<dbReference type="FunFam" id="1.20.140.40:FF:000002">
    <property type="entry name" value="Putative invertase inhibitor"/>
    <property type="match status" value="1"/>
</dbReference>
<dbReference type="Proteomes" id="UP000325081">
    <property type="component" value="Unassembled WGS sequence"/>
</dbReference>
<evidence type="ECO:0000313" key="7">
    <source>
        <dbReference type="Proteomes" id="UP000325081"/>
    </source>
</evidence>
<feature type="signal peptide" evidence="4">
    <location>
        <begin position="1"/>
        <end position="21"/>
    </location>
</feature>
<feature type="domain" description="Pectinesterase inhibitor" evidence="5">
    <location>
        <begin position="20"/>
        <end position="175"/>
    </location>
</feature>
<dbReference type="InterPro" id="IPR034088">
    <property type="entry name" value="Pla_a_1-like"/>
</dbReference>
<protein>
    <submittedName>
        <fullName evidence="6">Plant invertase/pectin methylesterase inhibitor</fullName>
    </submittedName>
</protein>
<keyword evidence="1 4" id="KW-0732">Signal</keyword>
<dbReference type="CDD" id="cd15795">
    <property type="entry name" value="PMEI-Pla_a_1_like"/>
    <property type="match status" value="1"/>
</dbReference>
<sequence>MKSYSFFMILLFLLLLMTTKSQNLIDSTCRASSRNDPNINYDFCKTVLQSSPATRSSSTLNGIGKILITLVLNNLTDTHSYIERLTKDAAKWWEPYVRQCLDDCLELYSDGIDYADQAMSYYDATKFEDANVAISSVIDDVTTCEDGFEERKGSVLPLSERNNGAFRLSALALSVMRMVRIGY</sequence>
<evidence type="ECO:0000313" key="6">
    <source>
        <dbReference type="EMBL" id="GER54540.1"/>
    </source>
</evidence>
<dbReference type="InterPro" id="IPR006501">
    <property type="entry name" value="Pectinesterase_inhib_dom"/>
</dbReference>
<dbReference type="InterPro" id="IPR035513">
    <property type="entry name" value="Invertase/methylesterase_inhib"/>
</dbReference>
<dbReference type="AlphaFoldDB" id="A0A5A7RB55"/>
<dbReference type="EMBL" id="BKCP01011292">
    <property type="protein sequence ID" value="GER54540.1"/>
    <property type="molecule type" value="Genomic_DNA"/>
</dbReference>
<keyword evidence="7" id="KW-1185">Reference proteome</keyword>
<evidence type="ECO:0000256" key="2">
    <source>
        <dbReference type="ARBA" id="ARBA00023157"/>
    </source>
</evidence>